<gene>
    <name evidence="1" type="ORF">DFQ45_10880</name>
</gene>
<dbReference type="AlphaFoldDB" id="A0A4R6TUB1"/>
<name>A0A4R6TUB1_9GAMM</name>
<dbReference type="InterPro" id="IPR029069">
    <property type="entry name" value="HotDog_dom_sf"/>
</dbReference>
<dbReference type="EMBL" id="SNYK01000008">
    <property type="protein sequence ID" value="TDQ37300.1"/>
    <property type="molecule type" value="Genomic_DNA"/>
</dbReference>
<dbReference type="SUPFAM" id="SSF54637">
    <property type="entry name" value="Thioesterase/thiol ester dehydrase-isomerase"/>
    <property type="match status" value="1"/>
</dbReference>
<reference evidence="1 2" key="1">
    <citation type="submission" date="2019-03" db="EMBL/GenBank/DDBJ databases">
        <title>Genomic Encyclopedia of Type Strains, Phase IV (KMG-IV): sequencing the most valuable type-strain genomes for metagenomic binning, comparative biology and taxonomic classification.</title>
        <authorList>
            <person name="Goeker M."/>
        </authorList>
    </citation>
    <scope>NUCLEOTIDE SEQUENCE [LARGE SCALE GENOMIC DNA]</scope>
    <source>
        <strain evidence="1 2">DSM 28679</strain>
    </source>
</reference>
<accession>A0A4R6TUB1</accession>
<comment type="caution">
    <text evidence="1">The sequence shown here is derived from an EMBL/GenBank/DDBJ whole genome shotgun (WGS) entry which is preliminary data.</text>
</comment>
<evidence type="ECO:0000313" key="2">
    <source>
        <dbReference type="Proteomes" id="UP000294575"/>
    </source>
</evidence>
<keyword evidence="2" id="KW-1185">Reference proteome</keyword>
<dbReference type="OrthoDB" id="7017497at2"/>
<protein>
    <recommendedName>
        <fullName evidence="3">Hotdog family 3-hydroxylacyl-ACP dehydratase</fullName>
    </recommendedName>
</protein>
<organism evidence="1 2">
    <name type="scientific">Thiopseudomonas denitrificans</name>
    <dbReference type="NCBI Taxonomy" id="1501432"/>
    <lineage>
        <taxon>Bacteria</taxon>
        <taxon>Pseudomonadati</taxon>
        <taxon>Pseudomonadota</taxon>
        <taxon>Gammaproteobacteria</taxon>
        <taxon>Pseudomonadales</taxon>
        <taxon>Pseudomonadaceae</taxon>
        <taxon>Thiopseudomonas</taxon>
    </lineage>
</organism>
<dbReference type="Gene3D" id="3.10.129.10">
    <property type="entry name" value="Hotdog Thioesterase"/>
    <property type="match status" value="1"/>
</dbReference>
<evidence type="ECO:0008006" key="3">
    <source>
        <dbReference type="Google" id="ProtNLM"/>
    </source>
</evidence>
<sequence length="134" mass="14556">MTHADLQQLLPHRNSALWLHSIGDHDENSIRGCCRADCLQQLHEPAPLMLFEAAAQLCAAHGALYAGNTAIKAAHIGKVSGVRLHAPLQPGTELLQLQATRLGHSPHSALYSFDIRQQQQPLLDGQLLVVLSHA</sequence>
<dbReference type="RefSeq" id="WP_101495814.1">
    <property type="nucleotide sequence ID" value="NZ_LNJZ01000003.1"/>
</dbReference>
<proteinExistence type="predicted"/>
<evidence type="ECO:0000313" key="1">
    <source>
        <dbReference type="EMBL" id="TDQ37300.1"/>
    </source>
</evidence>
<dbReference type="Proteomes" id="UP000294575">
    <property type="component" value="Unassembled WGS sequence"/>
</dbReference>